<protein>
    <submittedName>
        <fullName evidence="2">Uncharacterized protein</fullName>
    </submittedName>
</protein>
<dbReference type="Pfam" id="PF23140">
    <property type="entry name" value="Gp80"/>
    <property type="match status" value="1"/>
</dbReference>
<evidence type="ECO:0000313" key="3">
    <source>
        <dbReference type="Proteomes" id="UP000624709"/>
    </source>
</evidence>
<name>A0ABQ4B473_9ACTN</name>
<sequence length="148" mass="15272">MRLRILWLLAALMLATRGLSSTNLANAWLNTMRGGGNGVTFTAPATLFAQLHTGDPGASGTTAVSSTTTRQAMGFGAASAGSMSLSTQPSWTSWAGTNGEVVTDASCWSASSAGTFYFSTQFTVSRTVNTGDTITVTSWTFSLAPQAA</sequence>
<keyword evidence="1" id="KW-0732">Signal</keyword>
<gene>
    <name evidence="2" type="ORF">Apa02nite_015090</name>
</gene>
<dbReference type="Proteomes" id="UP000624709">
    <property type="component" value="Unassembled WGS sequence"/>
</dbReference>
<proteinExistence type="predicted"/>
<dbReference type="EMBL" id="BOMS01000018">
    <property type="protein sequence ID" value="GIE65401.1"/>
    <property type="molecule type" value="Genomic_DNA"/>
</dbReference>
<reference evidence="2 3" key="1">
    <citation type="submission" date="2021-01" db="EMBL/GenBank/DDBJ databases">
        <title>Whole genome shotgun sequence of Actinoplanes palleronii NBRC 14916.</title>
        <authorList>
            <person name="Komaki H."/>
            <person name="Tamura T."/>
        </authorList>
    </citation>
    <scope>NUCLEOTIDE SEQUENCE [LARGE SCALE GENOMIC DNA]</scope>
    <source>
        <strain evidence="2 3">NBRC 14916</strain>
    </source>
</reference>
<organism evidence="2 3">
    <name type="scientific">Actinoplanes palleronii</name>
    <dbReference type="NCBI Taxonomy" id="113570"/>
    <lineage>
        <taxon>Bacteria</taxon>
        <taxon>Bacillati</taxon>
        <taxon>Actinomycetota</taxon>
        <taxon>Actinomycetes</taxon>
        <taxon>Micromonosporales</taxon>
        <taxon>Micromonosporaceae</taxon>
        <taxon>Actinoplanes</taxon>
    </lineage>
</organism>
<evidence type="ECO:0000256" key="1">
    <source>
        <dbReference type="SAM" id="SignalP"/>
    </source>
</evidence>
<evidence type="ECO:0000313" key="2">
    <source>
        <dbReference type="EMBL" id="GIE65401.1"/>
    </source>
</evidence>
<dbReference type="InterPro" id="IPR056908">
    <property type="entry name" value="Gp80-like"/>
</dbReference>
<accession>A0ABQ4B473</accession>
<keyword evidence="3" id="KW-1185">Reference proteome</keyword>
<feature type="signal peptide" evidence="1">
    <location>
        <begin position="1"/>
        <end position="27"/>
    </location>
</feature>
<dbReference type="RefSeq" id="WP_203824395.1">
    <property type="nucleotide sequence ID" value="NZ_BAAATY010000008.1"/>
</dbReference>
<feature type="chain" id="PRO_5046536928" evidence="1">
    <location>
        <begin position="28"/>
        <end position="148"/>
    </location>
</feature>
<comment type="caution">
    <text evidence="2">The sequence shown here is derived from an EMBL/GenBank/DDBJ whole genome shotgun (WGS) entry which is preliminary data.</text>
</comment>